<sequence length="317" mass="34478">MTDTETATDGMAALAGGTFTMGSDRHYPEEAPAHRVEVGPFQIDLRPVTNDDYAAFCAATGHVTAAETAPDPADYPGADPDLLVPASAVFTPPDRPVPLDDAYRWWSHLPGADWRHPQGPGSDLDGLGDHPVVHLAFADAEAYAAWAGKRLPTEAEWEFAARGGRDGAEYAWGAELVPGGEHRANVWQGDFPLRNDEADGWYWTSPADTYAPNDFGLHDMIGNVWEWTADWWSAHRPDPPPACCAPAPRRDPTGGKRLLSVDPAAPLAERRPRKVMKGGSYLCAPNYCRRYRPAARLPQTVDTSTGHLGFRCARSAP</sequence>
<proteinExistence type="predicted"/>
<dbReference type="GO" id="GO:0120147">
    <property type="term" value="F:formylglycine-generating oxidase activity"/>
    <property type="evidence" value="ECO:0007669"/>
    <property type="project" value="TreeGrafter"/>
</dbReference>
<organism evidence="2 3">
    <name type="scientific">Glycomyces paridis</name>
    <dbReference type="NCBI Taxonomy" id="2126555"/>
    <lineage>
        <taxon>Bacteria</taxon>
        <taxon>Bacillati</taxon>
        <taxon>Actinomycetota</taxon>
        <taxon>Actinomycetes</taxon>
        <taxon>Glycomycetales</taxon>
        <taxon>Glycomycetaceae</taxon>
        <taxon>Glycomyces</taxon>
    </lineage>
</organism>
<dbReference type="InterPro" id="IPR005532">
    <property type="entry name" value="SUMF_dom"/>
</dbReference>
<gene>
    <name evidence="2" type="ORF">E9998_05600</name>
</gene>
<dbReference type="RefSeq" id="WP_136528715.1">
    <property type="nucleotide sequence ID" value="NZ_STGX01000003.1"/>
</dbReference>
<protein>
    <submittedName>
        <fullName evidence="2">Formylglycine-generating enzyme family protein</fullName>
    </submittedName>
</protein>
<comment type="caution">
    <text evidence="2">The sequence shown here is derived from an EMBL/GenBank/DDBJ whole genome shotgun (WGS) entry which is preliminary data.</text>
</comment>
<dbReference type="PANTHER" id="PTHR23150:SF19">
    <property type="entry name" value="FORMYLGLYCINE-GENERATING ENZYME"/>
    <property type="match status" value="1"/>
</dbReference>
<dbReference type="SUPFAM" id="SSF56436">
    <property type="entry name" value="C-type lectin-like"/>
    <property type="match status" value="1"/>
</dbReference>
<evidence type="ECO:0000313" key="2">
    <source>
        <dbReference type="EMBL" id="THV30849.1"/>
    </source>
</evidence>
<dbReference type="PANTHER" id="PTHR23150">
    <property type="entry name" value="SULFATASE MODIFYING FACTOR 1, 2"/>
    <property type="match status" value="1"/>
</dbReference>
<reference evidence="2 3" key="1">
    <citation type="journal article" date="2018" name="Int. J. Syst. Evol. Microbiol.">
        <title>Glycomyces paridis sp. nov., isolated from the medicinal plant Paris polyphylla.</title>
        <authorList>
            <person name="Fang X.M."/>
            <person name="Bai J.L."/>
            <person name="Su J."/>
            <person name="Zhao L.L."/>
            <person name="Liu H.Y."/>
            <person name="Ma B.P."/>
            <person name="Zhang Y.Q."/>
            <person name="Yu L.Y."/>
        </authorList>
    </citation>
    <scope>NUCLEOTIDE SEQUENCE [LARGE SCALE GENOMIC DNA]</scope>
    <source>
        <strain evidence="2 3">CPCC 204357</strain>
    </source>
</reference>
<dbReference type="Gene3D" id="3.90.1580.10">
    <property type="entry name" value="paralog of FGE (formylglycine-generating enzyme)"/>
    <property type="match status" value="1"/>
</dbReference>
<dbReference type="OrthoDB" id="9768004at2"/>
<evidence type="ECO:0000313" key="3">
    <source>
        <dbReference type="Proteomes" id="UP000305792"/>
    </source>
</evidence>
<feature type="domain" description="Sulfatase-modifying factor enzyme-like" evidence="1">
    <location>
        <begin position="9"/>
        <end position="314"/>
    </location>
</feature>
<dbReference type="Proteomes" id="UP000305792">
    <property type="component" value="Unassembled WGS sequence"/>
</dbReference>
<accession>A0A4S8PQR9</accession>
<name>A0A4S8PQR9_9ACTN</name>
<dbReference type="AlphaFoldDB" id="A0A4S8PQR9"/>
<evidence type="ECO:0000259" key="1">
    <source>
        <dbReference type="Pfam" id="PF03781"/>
    </source>
</evidence>
<dbReference type="InterPro" id="IPR051043">
    <property type="entry name" value="Sulfatase_Mod_Factor_Kinase"/>
</dbReference>
<keyword evidence="3" id="KW-1185">Reference proteome</keyword>
<dbReference type="EMBL" id="STGX01000003">
    <property type="protein sequence ID" value="THV30849.1"/>
    <property type="molecule type" value="Genomic_DNA"/>
</dbReference>
<dbReference type="InterPro" id="IPR016187">
    <property type="entry name" value="CTDL_fold"/>
</dbReference>
<dbReference type="InterPro" id="IPR042095">
    <property type="entry name" value="SUMF_sf"/>
</dbReference>
<dbReference type="Pfam" id="PF03781">
    <property type="entry name" value="FGE-sulfatase"/>
    <property type="match status" value="1"/>
</dbReference>